<dbReference type="PROSITE" id="PS00092">
    <property type="entry name" value="N6_MTASE"/>
    <property type="match status" value="1"/>
</dbReference>
<dbReference type="GO" id="GO:0008757">
    <property type="term" value="F:S-adenosylmethionine-dependent methyltransferase activity"/>
    <property type="evidence" value="ECO:0007669"/>
    <property type="project" value="UniProtKB-ARBA"/>
</dbReference>
<accession>A0A5B8MFM1</accession>
<feature type="domain" description="Methyltransferase small" evidence="4">
    <location>
        <begin position="219"/>
        <end position="308"/>
    </location>
</feature>
<evidence type="ECO:0000256" key="3">
    <source>
        <dbReference type="ARBA" id="ARBA00022691"/>
    </source>
</evidence>
<keyword evidence="3" id="KW-0949">S-adenosyl-L-methionine</keyword>
<keyword evidence="1 5" id="KW-0489">Methyltransferase</keyword>
<dbReference type="EMBL" id="CP031035">
    <property type="protein sequence ID" value="QDZ19177.1"/>
    <property type="molecule type" value="Genomic_DNA"/>
</dbReference>
<dbReference type="InterPro" id="IPR002052">
    <property type="entry name" value="DNA_methylase_N6_adenine_CS"/>
</dbReference>
<evidence type="ECO:0000256" key="2">
    <source>
        <dbReference type="ARBA" id="ARBA00022679"/>
    </source>
</evidence>
<evidence type="ECO:0000256" key="1">
    <source>
        <dbReference type="ARBA" id="ARBA00022603"/>
    </source>
</evidence>
<dbReference type="STRING" id="1764295.A0A5B8MFM1"/>
<evidence type="ECO:0000313" key="6">
    <source>
        <dbReference type="Proteomes" id="UP000316726"/>
    </source>
</evidence>
<dbReference type="GO" id="GO:0032259">
    <property type="term" value="P:methylation"/>
    <property type="evidence" value="ECO:0007669"/>
    <property type="project" value="UniProtKB-KW"/>
</dbReference>
<dbReference type="InterPro" id="IPR007848">
    <property type="entry name" value="Small_mtfrase_dom"/>
</dbReference>
<dbReference type="AlphaFoldDB" id="A0A5B8MFM1"/>
<dbReference type="InterPro" id="IPR052663">
    <property type="entry name" value="RF_glutamine_MTase_cyano"/>
</dbReference>
<dbReference type="GO" id="GO:0003676">
    <property type="term" value="F:nucleic acid binding"/>
    <property type="evidence" value="ECO:0007669"/>
    <property type="project" value="InterPro"/>
</dbReference>
<dbReference type="InterPro" id="IPR004556">
    <property type="entry name" value="HemK-like"/>
</dbReference>
<proteinExistence type="predicted"/>
<dbReference type="PANTHER" id="PTHR47441">
    <property type="match status" value="1"/>
</dbReference>
<dbReference type="Proteomes" id="UP000316726">
    <property type="component" value="Chromosome 2"/>
</dbReference>
<dbReference type="NCBIfam" id="TIGR00536">
    <property type="entry name" value="hemK_fam"/>
    <property type="match status" value="1"/>
</dbReference>
<dbReference type="CDD" id="cd02440">
    <property type="entry name" value="AdoMet_MTases"/>
    <property type="match status" value="1"/>
</dbReference>
<dbReference type="InterPro" id="IPR029063">
    <property type="entry name" value="SAM-dependent_MTases_sf"/>
</dbReference>
<keyword evidence="2 5" id="KW-0808">Transferase</keyword>
<reference evidence="5 6" key="1">
    <citation type="submission" date="2018-07" db="EMBL/GenBank/DDBJ databases">
        <title>The complete nuclear genome of the prasinophyte Chloropicon primus (CCMP1205).</title>
        <authorList>
            <person name="Pombert J.-F."/>
            <person name="Otis C."/>
            <person name="Turmel M."/>
            <person name="Lemieux C."/>
        </authorList>
    </citation>
    <scope>NUCLEOTIDE SEQUENCE [LARGE SCALE GENOMIC DNA]</scope>
    <source>
        <strain evidence="5 6">CCMP1205</strain>
    </source>
</reference>
<evidence type="ECO:0000259" key="4">
    <source>
        <dbReference type="Pfam" id="PF05175"/>
    </source>
</evidence>
<dbReference type="GO" id="GO:0008276">
    <property type="term" value="F:protein methyltransferase activity"/>
    <property type="evidence" value="ECO:0007669"/>
    <property type="project" value="InterPro"/>
</dbReference>
<dbReference type="PANTHER" id="PTHR47441:SF3">
    <property type="entry name" value="RELEASE FACTOR GLUTAMINE METHYLTRANSFERASE"/>
    <property type="match status" value="1"/>
</dbReference>
<dbReference type="Pfam" id="PF05175">
    <property type="entry name" value="MTS"/>
    <property type="match status" value="1"/>
</dbReference>
<protein>
    <submittedName>
        <fullName evidence="5">S-adenosyl-L-methionine-dependent methyltransferase</fullName>
    </submittedName>
</protein>
<name>A0A5B8MFM1_9CHLO</name>
<evidence type="ECO:0000313" key="5">
    <source>
        <dbReference type="EMBL" id="QDZ19177.1"/>
    </source>
</evidence>
<organism evidence="5 6">
    <name type="scientific">Chloropicon primus</name>
    <dbReference type="NCBI Taxonomy" id="1764295"/>
    <lineage>
        <taxon>Eukaryota</taxon>
        <taxon>Viridiplantae</taxon>
        <taxon>Chlorophyta</taxon>
        <taxon>Chloropicophyceae</taxon>
        <taxon>Chloropicales</taxon>
        <taxon>Chloropicaceae</taxon>
        <taxon>Chloropicon</taxon>
    </lineage>
</organism>
<keyword evidence="6" id="KW-1185">Reference proteome</keyword>
<sequence>MIATRAKGLRYNVLGRQHILSVLRGGRRHVGGGDAARAKAWKTEEAGGMEQNLPLPLCKVDEKRSSVRLGALVRAYNELRGAIAGELSSSPSFKRDDHAPNEENLCTELSWLFEDSVCLDPAELRRLLRSGGNECRSVEGEDEGRVIRSRLTLNEFQDVWHLRLRERLPIQYILGMASWYDLELRVGPGVLIPRPETEVLLDLALGALGEERGLGSHPWLDLGTGTGALAIGLARHSEGACGSRVRVEAIEASENAAAYASENIERYGLQDGVRLFRGSWFEPLEAEERHRKAFGGIVSNPPYITDEEMIGLQDEVRLHEPRSALFGGATRGMDGLLHIVEESPKYLVPGGFLGLETGGPIQATHLGSLMRGQAWDRVEVKPDLQGVPRFLVARTRK</sequence>
<dbReference type="SUPFAM" id="SSF53335">
    <property type="entry name" value="S-adenosyl-L-methionine-dependent methyltransferases"/>
    <property type="match status" value="1"/>
</dbReference>
<dbReference type="Gene3D" id="3.40.50.150">
    <property type="entry name" value="Vaccinia Virus protein VP39"/>
    <property type="match status" value="1"/>
</dbReference>
<dbReference type="OrthoDB" id="269872at2759"/>
<gene>
    <name evidence="5" type="ORF">A3770_02p16950</name>
</gene>